<dbReference type="AlphaFoldDB" id="I2GEN7"/>
<sequence length="152" mass="16440">MKQGFIILAIVLMLVLYILNKVNTAKQLEFNVGLPKNISLKGGQISFDLPLNTQNVSSGSVNVKSADFDVLSAGKFLGKALVLQPTTITPKGQTTLPVRVTISYFDLLSAAGSIVNLFKSGKIGLTLDGLVYAEGFQVPVKQSFEFDYKQIL</sequence>
<dbReference type="EMBL" id="CAIT01000005">
    <property type="protein sequence ID" value="CCH52362.1"/>
    <property type="molecule type" value="Genomic_DNA"/>
</dbReference>
<dbReference type="Proteomes" id="UP000009309">
    <property type="component" value="Unassembled WGS sequence"/>
</dbReference>
<dbReference type="Gene3D" id="2.60.40.1820">
    <property type="match status" value="1"/>
</dbReference>
<dbReference type="InterPro" id="IPR004864">
    <property type="entry name" value="LEA_2"/>
</dbReference>
<evidence type="ECO:0000313" key="3">
    <source>
        <dbReference type="Proteomes" id="UP000009309"/>
    </source>
</evidence>
<accession>I2GEN7</accession>
<evidence type="ECO:0000259" key="1">
    <source>
        <dbReference type="Pfam" id="PF03168"/>
    </source>
</evidence>
<dbReference type="eggNOG" id="ENOG503408U">
    <property type="taxonomic scope" value="Bacteria"/>
</dbReference>
<keyword evidence="3" id="KW-1185">Reference proteome</keyword>
<protein>
    <recommendedName>
        <fullName evidence="1">Late embryogenesis abundant protein LEA-2 subgroup domain-containing protein</fullName>
    </recommendedName>
</protein>
<comment type="caution">
    <text evidence="2">The sequence shown here is derived from an EMBL/GenBank/DDBJ whole genome shotgun (WGS) entry which is preliminary data.</text>
</comment>
<gene>
    <name evidence="2" type="ORF">BN8_01358</name>
</gene>
<organism evidence="2 3">
    <name type="scientific">Fibrisoma limi BUZ 3</name>
    <dbReference type="NCBI Taxonomy" id="1185876"/>
    <lineage>
        <taxon>Bacteria</taxon>
        <taxon>Pseudomonadati</taxon>
        <taxon>Bacteroidota</taxon>
        <taxon>Cytophagia</taxon>
        <taxon>Cytophagales</taxon>
        <taxon>Spirosomataceae</taxon>
        <taxon>Fibrisoma</taxon>
    </lineage>
</organism>
<dbReference type="Pfam" id="PF03168">
    <property type="entry name" value="LEA_2"/>
    <property type="match status" value="1"/>
</dbReference>
<evidence type="ECO:0000313" key="2">
    <source>
        <dbReference type="EMBL" id="CCH52362.1"/>
    </source>
</evidence>
<reference evidence="2 3" key="1">
    <citation type="journal article" date="2012" name="J. Bacteriol.">
        <title>Genome Sequence of the Filamentous Bacterium Fibrisoma limi BUZ 3T.</title>
        <authorList>
            <person name="Filippini M."/>
            <person name="Qi W."/>
            <person name="Jaenicke S."/>
            <person name="Goesmann A."/>
            <person name="Smits T.H."/>
            <person name="Bagheri H.C."/>
        </authorList>
    </citation>
    <scope>NUCLEOTIDE SEQUENCE [LARGE SCALE GENOMIC DNA]</scope>
    <source>
        <strain evidence="3">BUZ 3T</strain>
    </source>
</reference>
<proteinExistence type="predicted"/>
<dbReference type="SUPFAM" id="SSF117070">
    <property type="entry name" value="LEA14-like"/>
    <property type="match status" value="1"/>
</dbReference>
<dbReference type="OrthoDB" id="960068at2"/>
<name>I2GEN7_9BACT</name>
<dbReference type="STRING" id="1185876.BN8_01358"/>
<feature type="domain" description="Late embryogenesis abundant protein LEA-2 subgroup" evidence="1">
    <location>
        <begin position="53"/>
        <end position="140"/>
    </location>
</feature>